<reference evidence="1" key="1">
    <citation type="submission" date="2022-06" db="EMBL/GenBank/DDBJ databases">
        <title>Draft Genome Sequences of Three Actinomyces oris Strains, Isolated from Healthy Human Feces.</title>
        <authorList>
            <person name="Ye Y."/>
            <person name="Liu C."/>
            <person name="Zhao J."/>
            <person name="Xu J."/>
            <person name="Huang H."/>
            <person name="Wang B."/>
            <person name="Wei J."/>
            <person name="Jing X."/>
        </authorList>
    </citation>
    <scope>NUCLEOTIDE SEQUENCE</scope>
    <source>
        <strain evidence="1">CNGBCC1803368</strain>
    </source>
</reference>
<dbReference type="RefSeq" id="WP_248406889.1">
    <property type="nucleotide sequence ID" value="NZ_CAUVMB010000001.1"/>
</dbReference>
<sequence>MTRNIHTMTTMTTPATGPAATDALADEAAIRELFAARAELASLGATASPSRLERALERLEAAQQASRRTLAQAA</sequence>
<accession>A0AAE4G5W3</accession>
<evidence type="ECO:0000313" key="2">
    <source>
        <dbReference type="Proteomes" id="UP001180729"/>
    </source>
</evidence>
<organism evidence="1 2">
    <name type="scientific">Actinomyces oris</name>
    <dbReference type="NCBI Taxonomy" id="544580"/>
    <lineage>
        <taxon>Bacteria</taxon>
        <taxon>Bacillati</taxon>
        <taxon>Actinomycetota</taxon>
        <taxon>Actinomycetes</taxon>
        <taxon>Actinomycetales</taxon>
        <taxon>Actinomycetaceae</taxon>
        <taxon>Actinomyces</taxon>
    </lineage>
</organism>
<dbReference type="Proteomes" id="UP001180729">
    <property type="component" value="Unassembled WGS sequence"/>
</dbReference>
<comment type="caution">
    <text evidence="1">The sequence shown here is derived from an EMBL/GenBank/DDBJ whole genome shotgun (WGS) entry which is preliminary data.</text>
</comment>
<evidence type="ECO:0000313" key="1">
    <source>
        <dbReference type="EMBL" id="MDT0249754.1"/>
    </source>
</evidence>
<dbReference type="EMBL" id="JAMZMH010000017">
    <property type="protein sequence ID" value="MDT0249754.1"/>
    <property type="molecule type" value="Genomic_DNA"/>
</dbReference>
<dbReference type="AlphaFoldDB" id="A0AAE4G5W3"/>
<protein>
    <submittedName>
        <fullName evidence="1">Uncharacterized protein</fullName>
    </submittedName>
</protein>
<name>A0AAE4G5W3_9ACTO</name>
<gene>
    <name evidence="1" type="ORF">RMW62_11770</name>
</gene>
<proteinExistence type="predicted"/>